<evidence type="ECO:0000313" key="9">
    <source>
        <dbReference type="Proteomes" id="UP000268033"/>
    </source>
</evidence>
<dbReference type="EMBL" id="RJUL01000004">
    <property type="protein sequence ID" value="ROQ27723.1"/>
    <property type="molecule type" value="Genomic_DNA"/>
</dbReference>
<proteinExistence type="predicted"/>
<dbReference type="STRING" id="584787.GCA_001247655_02138"/>
<protein>
    <submittedName>
        <fullName evidence="8">Sodium-dependent dicarboxylate transporter 2/3/5</fullName>
    </submittedName>
</protein>
<feature type="transmembrane region" description="Helical" evidence="6">
    <location>
        <begin position="85"/>
        <end position="103"/>
    </location>
</feature>
<dbReference type="PANTHER" id="PTHR10283:SF82">
    <property type="entry name" value="SOLUTE CARRIER FAMILY 13 MEMBER 2"/>
    <property type="match status" value="1"/>
</dbReference>
<evidence type="ECO:0000256" key="1">
    <source>
        <dbReference type="ARBA" id="ARBA00004141"/>
    </source>
</evidence>
<feature type="transmembrane region" description="Helical" evidence="6">
    <location>
        <begin position="286"/>
        <end position="303"/>
    </location>
</feature>
<comment type="subcellular location">
    <subcellularLocation>
        <location evidence="1">Membrane</location>
        <topology evidence="1">Multi-pass membrane protein</topology>
    </subcellularLocation>
</comment>
<feature type="transmembrane region" description="Helical" evidence="6">
    <location>
        <begin position="434"/>
        <end position="451"/>
    </location>
</feature>
<evidence type="ECO:0000256" key="6">
    <source>
        <dbReference type="SAM" id="Phobius"/>
    </source>
</evidence>
<dbReference type="PANTHER" id="PTHR10283">
    <property type="entry name" value="SOLUTE CARRIER FAMILY 13 MEMBER"/>
    <property type="match status" value="1"/>
</dbReference>
<evidence type="ECO:0000256" key="4">
    <source>
        <dbReference type="ARBA" id="ARBA00022989"/>
    </source>
</evidence>
<name>A0A3N1PGJ1_9GAMM</name>
<evidence type="ECO:0000313" key="8">
    <source>
        <dbReference type="EMBL" id="ROQ27723.1"/>
    </source>
</evidence>
<keyword evidence="3 6" id="KW-0812">Transmembrane</keyword>
<feature type="transmembrane region" description="Helical" evidence="6">
    <location>
        <begin position="254"/>
        <end position="274"/>
    </location>
</feature>
<comment type="caution">
    <text evidence="8">The sequence shown here is derived from an EMBL/GenBank/DDBJ whole genome shotgun (WGS) entry which is preliminary data.</text>
</comment>
<dbReference type="CDD" id="cd01115">
    <property type="entry name" value="SLC13_permease"/>
    <property type="match status" value="1"/>
</dbReference>
<feature type="transmembrane region" description="Helical" evidence="6">
    <location>
        <begin position="213"/>
        <end position="233"/>
    </location>
</feature>
<dbReference type="GO" id="GO:0005886">
    <property type="term" value="C:plasma membrane"/>
    <property type="evidence" value="ECO:0007669"/>
    <property type="project" value="TreeGrafter"/>
</dbReference>
<dbReference type="InterPro" id="IPR001898">
    <property type="entry name" value="SLC13A/DASS"/>
</dbReference>
<feature type="transmembrane region" description="Helical" evidence="6">
    <location>
        <begin position="315"/>
        <end position="337"/>
    </location>
</feature>
<feature type="transmembrane region" description="Helical" evidence="6">
    <location>
        <begin position="141"/>
        <end position="160"/>
    </location>
</feature>
<dbReference type="Proteomes" id="UP000268033">
    <property type="component" value="Unassembled WGS sequence"/>
</dbReference>
<feature type="transmembrane region" description="Helical" evidence="6">
    <location>
        <begin position="397"/>
        <end position="422"/>
    </location>
</feature>
<feature type="transmembrane region" description="Helical" evidence="6">
    <location>
        <begin position="172"/>
        <end position="193"/>
    </location>
</feature>
<dbReference type="GO" id="GO:0015141">
    <property type="term" value="F:succinate transmembrane transporter activity"/>
    <property type="evidence" value="ECO:0007669"/>
    <property type="project" value="UniProtKB-ARBA"/>
</dbReference>
<feature type="transmembrane region" description="Helical" evidence="6">
    <location>
        <begin position="349"/>
        <end position="366"/>
    </location>
</feature>
<evidence type="ECO:0000259" key="7">
    <source>
        <dbReference type="Pfam" id="PF03600"/>
    </source>
</evidence>
<evidence type="ECO:0000256" key="3">
    <source>
        <dbReference type="ARBA" id="ARBA00022692"/>
    </source>
</evidence>
<feature type="transmembrane region" description="Helical" evidence="6">
    <location>
        <begin position="373"/>
        <end position="391"/>
    </location>
</feature>
<keyword evidence="9" id="KW-1185">Reference proteome</keyword>
<accession>A0A3N1PGJ1</accession>
<sequence>MRPPNNNSPYVMITRLIVVLAILASGFLVIDAPFEGQVNAGLAILILAGVLWMTEALPVTITALLVPVLAVVLGVLDLRAGLSNFANPIIFLFLGGFALASALKEQGLDRAMASAVMRLAGGRFWLSVLLLFITAAFLSMWISNTATAAMMLPLVMGLFRRMDQEPTPATQVFVLLGVAYSASLGGMGTLVGSPPNAIAAGYLHMNFNDWLKVGMPMVAVLLPLSWVVLYWQLKPELNQRVGATKEEFVWTRGRVLTLVVFAITVLSWIFSSVISKALGGVKDMDGLVALCATILVGGLRLSSWKAIERDVDWGVLLLFGGGLTLSAVLKATGASAWLAHGLSELTQGAPVWVLYGIIAAFVVFLTELASNTASAALLVPLFGGIATALGLPVQNMAVLIAIAASCAFMLPVATPPNAIVFGTGLIQQRTMMRVGLWLNIVSIVVLTVAFGT</sequence>
<reference evidence="8 9" key="1">
    <citation type="submission" date="2018-11" db="EMBL/GenBank/DDBJ databases">
        <title>Genomic Encyclopedia of Type Strains, Phase IV (KMG-IV): sequencing the most valuable type-strain genomes for metagenomic binning, comparative biology and taxonomic classification.</title>
        <authorList>
            <person name="Goeker M."/>
        </authorList>
    </citation>
    <scope>NUCLEOTIDE SEQUENCE [LARGE SCALE GENOMIC DNA]</scope>
    <source>
        <strain evidence="8 9">DSM 21945</strain>
    </source>
</reference>
<dbReference type="PROSITE" id="PS01271">
    <property type="entry name" value="NA_SULFATE"/>
    <property type="match status" value="1"/>
</dbReference>
<feature type="transmembrane region" description="Helical" evidence="6">
    <location>
        <begin position="12"/>
        <end position="30"/>
    </location>
</feature>
<keyword evidence="2" id="KW-0813">Transport</keyword>
<gene>
    <name evidence="8" type="ORF">EDC28_104382</name>
</gene>
<keyword evidence="5 6" id="KW-0472">Membrane</keyword>
<dbReference type="Pfam" id="PF03600">
    <property type="entry name" value="CitMHS"/>
    <property type="match status" value="1"/>
</dbReference>
<feature type="domain" description="Citrate transporter-like" evidence="7">
    <location>
        <begin position="50"/>
        <end position="403"/>
    </location>
</feature>
<organism evidence="8 9">
    <name type="scientific">Gallaecimonas pentaromativorans</name>
    <dbReference type="NCBI Taxonomy" id="584787"/>
    <lineage>
        <taxon>Bacteria</taxon>
        <taxon>Pseudomonadati</taxon>
        <taxon>Pseudomonadota</taxon>
        <taxon>Gammaproteobacteria</taxon>
        <taxon>Enterobacterales</taxon>
        <taxon>Gallaecimonadaceae</taxon>
        <taxon>Gallaecimonas</taxon>
    </lineage>
</organism>
<evidence type="ECO:0000256" key="2">
    <source>
        <dbReference type="ARBA" id="ARBA00022448"/>
    </source>
</evidence>
<dbReference type="InterPro" id="IPR031312">
    <property type="entry name" value="Na/sul_symport_CS"/>
</dbReference>
<keyword evidence="4 6" id="KW-1133">Transmembrane helix</keyword>
<dbReference type="AlphaFoldDB" id="A0A3N1PGJ1"/>
<dbReference type="NCBIfam" id="TIGR00785">
    <property type="entry name" value="dass"/>
    <property type="match status" value="1"/>
</dbReference>
<feature type="transmembrane region" description="Helical" evidence="6">
    <location>
        <begin position="42"/>
        <end position="73"/>
    </location>
</feature>
<dbReference type="InterPro" id="IPR004680">
    <property type="entry name" value="Cit_transptr-like_dom"/>
</dbReference>
<evidence type="ECO:0000256" key="5">
    <source>
        <dbReference type="ARBA" id="ARBA00023136"/>
    </source>
</evidence>